<dbReference type="PROSITE" id="PS00829">
    <property type="entry name" value="GREAB_1"/>
    <property type="match status" value="1"/>
</dbReference>
<keyword evidence="4 8" id="KW-0238">DNA-binding</keyword>
<evidence type="ECO:0000256" key="2">
    <source>
        <dbReference type="ARBA" id="ARBA00013729"/>
    </source>
</evidence>
<dbReference type="InterPro" id="IPR018151">
    <property type="entry name" value="TF_GreA/GreB_CS"/>
</dbReference>
<dbReference type="Gene3D" id="3.10.50.30">
    <property type="entry name" value="Transcription elongation factor, GreA/GreB, C-terminal domain"/>
    <property type="match status" value="1"/>
</dbReference>
<dbReference type="Proteomes" id="UP000605670">
    <property type="component" value="Unassembled WGS sequence"/>
</dbReference>
<keyword evidence="12" id="KW-1185">Reference proteome</keyword>
<reference evidence="11" key="1">
    <citation type="journal article" date="2014" name="Int. J. Syst. Evol. Microbiol.">
        <title>Complete genome sequence of Corynebacterium casei LMG S-19264T (=DSM 44701T), isolated from a smear-ripened cheese.</title>
        <authorList>
            <consortium name="US DOE Joint Genome Institute (JGI-PGF)"/>
            <person name="Walter F."/>
            <person name="Albersmeier A."/>
            <person name="Kalinowski J."/>
            <person name="Ruckert C."/>
        </authorList>
    </citation>
    <scope>NUCLEOTIDE SEQUENCE</scope>
    <source>
        <strain evidence="11">CGMCC 1.12160</strain>
    </source>
</reference>
<dbReference type="InterPro" id="IPR036953">
    <property type="entry name" value="GreA/GreB_C_sf"/>
</dbReference>
<dbReference type="SUPFAM" id="SSF46557">
    <property type="entry name" value="GreA transcript cleavage protein, N-terminal domain"/>
    <property type="match status" value="1"/>
</dbReference>
<dbReference type="HAMAP" id="MF_00105">
    <property type="entry name" value="GreA_GreB"/>
    <property type="match status" value="1"/>
</dbReference>
<dbReference type="InterPro" id="IPR001437">
    <property type="entry name" value="Tscrpt_elong_fac_GreA/B_C"/>
</dbReference>
<evidence type="ECO:0000256" key="7">
    <source>
        <dbReference type="ARBA" id="ARBA00030776"/>
    </source>
</evidence>
<evidence type="ECO:0000256" key="1">
    <source>
        <dbReference type="ARBA" id="ARBA00008213"/>
    </source>
</evidence>
<keyword evidence="11" id="KW-0251">Elongation factor</keyword>
<dbReference type="Pfam" id="PF01272">
    <property type="entry name" value="GreA_GreB"/>
    <property type="match status" value="1"/>
</dbReference>
<evidence type="ECO:0000313" key="11">
    <source>
        <dbReference type="EMBL" id="GGF39071.1"/>
    </source>
</evidence>
<dbReference type="GO" id="GO:0070063">
    <property type="term" value="F:RNA polymerase binding"/>
    <property type="evidence" value="ECO:0007669"/>
    <property type="project" value="InterPro"/>
</dbReference>
<dbReference type="InterPro" id="IPR036805">
    <property type="entry name" value="Tscrpt_elong_fac_GreA/B_N_sf"/>
</dbReference>
<evidence type="ECO:0000313" key="12">
    <source>
        <dbReference type="Proteomes" id="UP000605670"/>
    </source>
</evidence>
<dbReference type="GO" id="GO:0006354">
    <property type="term" value="P:DNA-templated transcription elongation"/>
    <property type="evidence" value="ECO:0007669"/>
    <property type="project" value="TreeGrafter"/>
</dbReference>
<keyword evidence="5 8" id="KW-0804">Transcription</keyword>
<dbReference type="RefSeq" id="WP_371870146.1">
    <property type="nucleotide sequence ID" value="NZ_BAABKH010000010.1"/>
</dbReference>
<evidence type="ECO:0000256" key="3">
    <source>
        <dbReference type="ARBA" id="ARBA00023015"/>
    </source>
</evidence>
<protein>
    <recommendedName>
        <fullName evidence="2 8">Transcription elongation factor GreA</fullName>
    </recommendedName>
    <alternativeName>
        <fullName evidence="7 8">Transcript cleavage factor GreA</fullName>
    </alternativeName>
</protein>
<dbReference type="InterPro" id="IPR022691">
    <property type="entry name" value="Tscrpt_elong_fac_GreA/B_N"/>
</dbReference>
<dbReference type="GO" id="GO:0032784">
    <property type="term" value="P:regulation of DNA-templated transcription elongation"/>
    <property type="evidence" value="ECO:0007669"/>
    <property type="project" value="UniProtKB-UniRule"/>
</dbReference>
<dbReference type="Pfam" id="PF03449">
    <property type="entry name" value="GreA_GreB_N"/>
    <property type="match status" value="1"/>
</dbReference>
<evidence type="ECO:0000259" key="10">
    <source>
        <dbReference type="Pfam" id="PF03449"/>
    </source>
</evidence>
<evidence type="ECO:0000256" key="5">
    <source>
        <dbReference type="ARBA" id="ARBA00023163"/>
    </source>
</evidence>
<evidence type="ECO:0000256" key="4">
    <source>
        <dbReference type="ARBA" id="ARBA00023125"/>
    </source>
</evidence>
<evidence type="ECO:0000259" key="9">
    <source>
        <dbReference type="Pfam" id="PF01272"/>
    </source>
</evidence>
<dbReference type="GO" id="GO:0003677">
    <property type="term" value="F:DNA binding"/>
    <property type="evidence" value="ECO:0007669"/>
    <property type="project" value="UniProtKB-UniRule"/>
</dbReference>
<feature type="domain" description="Transcription elongation factor GreA/GreB N-terminal" evidence="10">
    <location>
        <begin position="10"/>
        <end position="79"/>
    </location>
</feature>
<dbReference type="InterPro" id="IPR028624">
    <property type="entry name" value="Tscrpt_elong_fac_GreA/B"/>
</dbReference>
<name>A0A917BF31_9MICO</name>
<dbReference type="EMBL" id="BMEM01000001">
    <property type="protein sequence ID" value="GGF39071.1"/>
    <property type="molecule type" value="Genomic_DNA"/>
</dbReference>
<feature type="domain" description="Transcription elongation factor GreA/GreB C-terminal" evidence="9">
    <location>
        <begin position="86"/>
        <end position="160"/>
    </location>
</feature>
<dbReference type="AlphaFoldDB" id="A0A917BF31"/>
<accession>A0A917BF31</accession>
<proteinExistence type="inferred from homology"/>
<dbReference type="SUPFAM" id="SSF54534">
    <property type="entry name" value="FKBP-like"/>
    <property type="match status" value="1"/>
</dbReference>
<dbReference type="FunFam" id="1.10.287.180:FF:000001">
    <property type="entry name" value="Transcription elongation factor GreA"/>
    <property type="match status" value="1"/>
</dbReference>
<evidence type="ECO:0000256" key="6">
    <source>
        <dbReference type="ARBA" id="ARBA00024916"/>
    </source>
</evidence>
<reference evidence="11" key="2">
    <citation type="submission" date="2020-09" db="EMBL/GenBank/DDBJ databases">
        <authorList>
            <person name="Sun Q."/>
            <person name="Zhou Y."/>
        </authorList>
    </citation>
    <scope>NUCLEOTIDE SEQUENCE</scope>
    <source>
        <strain evidence="11">CGMCC 1.12160</strain>
    </source>
</reference>
<comment type="function">
    <text evidence="6 8">Necessary for efficient RNA polymerase transcription elongation past template-encoded arresting sites. The arresting sites in DNA have the property of trapping a certain fraction of elongating RNA polymerases that pass through, resulting in locked ternary complexes. Cleavage of the nascent transcript by cleavage factors such as GreA or GreB allows the resumption of elongation from the new 3'terminus. GreA releases sequences of 2 to 3 nucleotides.</text>
</comment>
<dbReference type="PANTHER" id="PTHR30437:SF4">
    <property type="entry name" value="TRANSCRIPTION ELONGATION FACTOR GREA"/>
    <property type="match status" value="1"/>
</dbReference>
<comment type="caution">
    <text evidence="11">The sequence shown here is derived from an EMBL/GenBank/DDBJ whole genome shotgun (WGS) entry which is preliminary data.</text>
</comment>
<gene>
    <name evidence="8 11" type="primary">greA</name>
    <name evidence="11" type="ORF">GCM10011366_03340</name>
</gene>
<comment type="similarity">
    <text evidence="1 8">Belongs to the GreA/GreB family.</text>
</comment>
<dbReference type="NCBIfam" id="NF001262">
    <property type="entry name" value="PRK00226.1-3"/>
    <property type="match status" value="1"/>
</dbReference>
<keyword evidence="3 8" id="KW-0805">Transcription regulation</keyword>
<organism evidence="11 12">
    <name type="scientific">Ornithinimicrobium tianjinense</name>
    <dbReference type="NCBI Taxonomy" id="1195761"/>
    <lineage>
        <taxon>Bacteria</taxon>
        <taxon>Bacillati</taxon>
        <taxon>Actinomycetota</taxon>
        <taxon>Actinomycetes</taxon>
        <taxon>Micrococcales</taxon>
        <taxon>Ornithinimicrobiaceae</taxon>
        <taxon>Ornithinimicrobium</taxon>
    </lineage>
</organism>
<evidence type="ECO:0000256" key="8">
    <source>
        <dbReference type="HAMAP-Rule" id="MF_00105"/>
    </source>
</evidence>
<dbReference type="InterPro" id="IPR023459">
    <property type="entry name" value="Tscrpt_elong_fac_GreA/B_fam"/>
</dbReference>
<dbReference type="PIRSF" id="PIRSF006092">
    <property type="entry name" value="GreA_GreB"/>
    <property type="match status" value="1"/>
</dbReference>
<dbReference type="Gene3D" id="1.10.287.180">
    <property type="entry name" value="Transcription elongation factor, GreA/GreB, N-terminal domain"/>
    <property type="match status" value="1"/>
</dbReference>
<dbReference type="GO" id="GO:0003746">
    <property type="term" value="F:translation elongation factor activity"/>
    <property type="evidence" value="ECO:0007669"/>
    <property type="project" value="UniProtKB-KW"/>
</dbReference>
<dbReference type="PANTHER" id="PTHR30437">
    <property type="entry name" value="TRANSCRIPTION ELONGATION FACTOR GREA"/>
    <property type="match status" value="1"/>
</dbReference>
<sequence length="164" mass="17860">MTGIASDASYLTQEAYDRLRAELDRLTGEGRTDIARRIEAAREEGDLKENGGYHAAKEEQGKMEARIRQLEHLLQHAVVGASPADDGIVEPGMIVTVEMFGDEETFLLGSREIIGDEDDVDVYSEKSPLGAALMGHKPGDTVTYEAPNGKQIEVKVVAAKPYQA</sequence>
<keyword evidence="11" id="KW-0648">Protein biosynthesis</keyword>